<feature type="transmembrane region" description="Helical" evidence="1">
    <location>
        <begin position="12"/>
        <end position="33"/>
    </location>
</feature>
<gene>
    <name evidence="2" type="ORF">V5R04_15665</name>
</gene>
<proteinExistence type="predicted"/>
<protein>
    <recommendedName>
        <fullName evidence="3">Holin</fullName>
    </recommendedName>
</protein>
<feature type="transmembrane region" description="Helical" evidence="1">
    <location>
        <begin position="39"/>
        <end position="57"/>
    </location>
</feature>
<dbReference type="EMBL" id="CP146203">
    <property type="protein sequence ID" value="XBH21623.1"/>
    <property type="molecule type" value="Genomic_DNA"/>
</dbReference>
<sequence length="68" mass="7111">MSDQKRTVGPVTAASAGATAVSTVLFWCIRHFTGVDVPYEVQGAVTILFALAGGYLVKPGTGKRKADQ</sequence>
<keyword evidence="1" id="KW-0812">Transmembrane</keyword>
<reference evidence="2" key="1">
    <citation type="submission" date="2024-02" db="EMBL/GenBank/DDBJ databases">
        <title>Tomenella chthoni gen. nov. sp. nov., a member of the family Jonesiaceae isolated from bat guano.</title>
        <authorList>
            <person name="Miller S.L."/>
            <person name="King J."/>
            <person name="Sankaranarayanan K."/>
            <person name="Lawson P.A."/>
        </authorList>
    </citation>
    <scope>NUCLEOTIDE SEQUENCE</scope>
    <source>
        <strain evidence="2">BS-20</strain>
    </source>
</reference>
<name>A0AAU7DUW9_9MICO</name>
<accession>A0AAU7DUW9</accession>
<evidence type="ECO:0000256" key="1">
    <source>
        <dbReference type="SAM" id="Phobius"/>
    </source>
</evidence>
<organism evidence="2">
    <name type="scientific">Jonesiaceae bacterium BS-20</name>
    <dbReference type="NCBI Taxonomy" id="3120821"/>
    <lineage>
        <taxon>Bacteria</taxon>
        <taxon>Bacillati</taxon>
        <taxon>Actinomycetota</taxon>
        <taxon>Actinomycetes</taxon>
        <taxon>Micrococcales</taxon>
        <taxon>Jonesiaceae</taxon>
    </lineage>
</organism>
<evidence type="ECO:0008006" key="3">
    <source>
        <dbReference type="Google" id="ProtNLM"/>
    </source>
</evidence>
<keyword evidence="1" id="KW-1133">Transmembrane helix</keyword>
<keyword evidence="1" id="KW-0472">Membrane</keyword>
<dbReference type="AlphaFoldDB" id="A0AAU7DUW9"/>
<evidence type="ECO:0000313" key="2">
    <source>
        <dbReference type="EMBL" id="XBH21623.1"/>
    </source>
</evidence>